<evidence type="ECO:0000256" key="2">
    <source>
        <dbReference type="SAM" id="Coils"/>
    </source>
</evidence>
<evidence type="ECO:0000259" key="4">
    <source>
        <dbReference type="PROSITE" id="PS50158"/>
    </source>
</evidence>
<protein>
    <recommendedName>
        <fullName evidence="4">CCHC-type domain-containing protein</fullName>
    </recommendedName>
</protein>
<sequence>MILKSVENGPFLWPTVEEDGVTRLTKYSELSAAEAIQADCDVKETNIILQGLPPRGNASSTMSLISLHIGRERHSVNTKFLNTLSPEWSKFVIDVKLVRDLHTTNIDQLHAYLGQHEYHANEVRLMQECTSDPLALISQHQMNMLTYQHHQQSYHQPQFQQQASTYQTSPYATSYHTPQYVSQVPSSSNLSISYPLNDITSTVNHNAYMASSSIPQIDYAPTRVIVCYNCKGKGHMSKKCTKPKRKRDVEWFKDKVLLVQAQENRQVLQEKELEFLADPGTTKTSSNAHVVTNNAAYQADDLDAYDSDCNELNSAKIALMENLSHYGSDNLAENLNLHALQDDLILSVIGQLKTQVVNCIKINHDNKQVNELLTAKLERYRNQERVLKEQQNDDKASVSYNIHDSEETLLLAEESHSKMIEKQKDPKMAEKKVITKPIDYTVLNQLSKDFKTHFVPQTELSAEQAFWSCYSMPPEELNLSASTTIVEVPKELPKVSLVNSSLKKLKFHLASFDMVVKERTTVTTITEGTWGFKHTKACFKDDIIPFVKALKELFNSSDQFLIDELSKVQQVFKKMEQAVEQHSDCYEMLFQKYNTLEKHCISLEVDNQLKKEISQRNTFFSPKSAPTFAELFEINGLKAQAQAKDTVILKLKEKLHSLSGDVNERKVKSEVEEIETLNIELDHKVTKLDDLINKVNLKSAEVSDLNASLQEKVLVIKSLKETISNLKGKQVVTEAVSLNPIDPELLKIDVAPLALKLRKNRTAHTDYIRHTQEEAATLREIVENITDPTTAMNMALALMAKAFKLNYSTPTNNNQRISSNPRNRQIAQPGMNMGQDRQMQMVGGNGGNQFRQYAGQNTGNPAGYNDVIRNQVIHNVVQNPRVQNVGNPNGLMGVQGNGNQNQIGNSNLVEARTEGNAVGQNGNKIRCYNCRGIGHYARNCTARPRRRDVAYLQTQLLIAQKEEAGIQLQAEEYDLMAATADLDDIEEVNANCILMANLQQASTSGTKSDSTPVYDTDGSSECDECKYDKISYDKAYKDIQQKIERLQAQLGDLKGQSKDTPCVSDTRNPLSQKLKNENVELEFQVLNYARENAHLKTTYKNLFDSISVSRAQTKTIIASLQNELQSNIYKNAKLKTQLFKKVSDQKDNTQVTRENTKFAKQPIVENLPKVGKTNALSKPVTSNSVSTPQEPKSVNSREAKKVPNTVRASDRTKPITISQPHVITKKDVNSDLNGLSSTGVENTKTRRPQPKSNTKHDRVPSTSKSSQSKNKEAEKLENENVELEFQDSSKNTKFAKQPNVEILPKIGETNALSKPVTSNSVSTPPVSKGMNNTKVIAPGMFRISPDKVSMEAKKVPNTVSASSRTKPITVSQPNVITKKNVNSDLNGLSSTGLDNTKTRRPQPRSNIKNDRVLSVSKSSRSKNKEAKVEEYHRNLLLSKKNKHISSACNNSKIVSQDVISKVVCAVCKKCLNFVNHDDCLNTYVNGKKSRGDCPRNV</sequence>
<feature type="region of interest" description="Disordered" evidence="3">
    <location>
        <begin position="1312"/>
        <end position="1332"/>
    </location>
</feature>
<keyword evidence="1" id="KW-0863">Zinc-finger</keyword>
<feature type="region of interest" description="Disordered" evidence="3">
    <location>
        <begin position="1165"/>
        <end position="1296"/>
    </location>
</feature>
<comment type="caution">
    <text evidence="5">The sequence shown here is derived from an EMBL/GenBank/DDBJ whole genome shotgun (WGS) entry which is preliminary data.</text>
</comment>
<dbReference type="SMART" id="SM00343">
    <property type="entry name" value="ZnF_C2HC"/>
    <property type="match status" value="2"/>
</dbReference>
<feature type="compositionally biased region" description="Basic and acidic residues" evidence="3">
    <location>
        <begin position="1269"/>
        <end position="1278"/>
    </location>
</feature>
<dbReference type="EMBL" id="BKCJ010001536">
    <property type="protein sequence ID" value="GEU42184.1"/>
    <property type="molecule type" value="Genomic_DNA"/>
</dbReference>
<feature type="domain" description="CCHC-type" evidence="4">
    <location>
        <begin position="227"/>
        <end position="242"/>
    </location>
</feature>
<evidence type="ECO:0000256" key="1">
    <source>
        <dbReference type="PROSITE-ProRule" id="PRU00047"/>
    </source>
</evidence>
<organism evidence="5">
    <name type="scientific">Tanacetum cinerariifolium</name>
    <name type="common">Dalmatian daisy</name>
    <name type="synonym">Chrysanthemum cinerariifolium</name>
    <dbReference type="NCBI Taxonomy" id="118510"/>
    <lineage>
        <taxon>Eukaryota</taxon>
        <taxon>Viridiplantae</taxon>
        <taxon>Streptophyta</taxon>
        <taxon>Embryophyta</taxon>
        <taxon>Tracheophyta</taxon>
        <taxon>Spermatophyta</taxon>
        <taxon>Magnoliopsida</taxon>
        <taxon>eudicotyledons</taxon>
        <taxon>Gunneridae</taxon>
        <taxon>Pentapetalae</taxon>
        <taxon>asterids</taxon>
        <taxon>campanulids</taxon>
        <taxon>Asterales</taxon>
        <taxon>Asteraceae</taxon>
        <taxon>Asteroideae</taxon>
        <taxon>Anthemideae</taxon>
        <taxon>Anthemidinae</taxon>
        <taxon>Tanacetum</taxon>
    </lineage>
</organism>
<dbReference type="GO" id="GO:0003676">
    <property type="term" value="F:nucleic acid binding"/>
    <property type="evidence" value="ECO:0007669"/>
    <property type="project" value="InterPro"/>
</dbReference>
<dbReference type="SUPFAM" id="SSF57756">
    <property type="entry name" value="Retrovirus zinc finger-like domains"/>
    <property type="match status" value="1"/>
</dbReference>
<name>A0A6L2K2U6_TANCI</name>
<feature type="compositionally biased region" description="Polar residues" evidence="3">
    <location>
        <begin position="1174"/>
        <end position="1194"/>
    </location>
</feature>
<keyword evidence="1" id="KW-0862">Zinc</keyword>
<feature type="compositionally biased region" description="Polar residues" evidence="3">
    <location>
        <begin position="1230"/>
        <end position="1242"/>
    </location>
</feature>
<dbReference type="PROSITE" id="PS50158">
    <property type="entry name" value="ZF_CCHC"/>
    <property type="match status" value="2"/>
</dbReference>
<dbReference type="Pfam" id="PF00098">
    <property type="entry name" value="zf-CCHC"/>
    <property type="match status" value="2"/>
</dbReference>
<evidence type="ECO:0000256" key="3">
    <source>
        <dbReference type="SAM" id="MobiDB-lite"/>
    </source>
</evidence>
<evidence type="ECO:0000313" key="5">
    <source>
        <dbReference type="EMBL" id="GEU42184.1"/>
    </source>
</evidence>
<feature type="compositionally biased region" description="Low complexity" evidence="3">
    <location>
        <begin position="1313"/>
        <end position="1328"/>
    </location>
</feature>
<keyword evidence="1" id="KW-0479">Metal-binding</keyword>
<proteinExistence type="predicted"/>
<reference evidence="5" key="1">
    <citation type="journal article" date="2019" name="Sci. Rep.">
        <title>Draft genome of Tanacetum cinerariifolium, the natural source of mosquito coil.</title>
        <authorList>
            <person name="Yamashiro T."/>
            <person name="Shiraishi A."/>
            <person name="Satake H."/>
            <person name="Nakayama K."/>
        </authorList>
    </citation>
    <scope>NUCLEOTIDE SEQUENCE</scope>
</reference>
<feature type="region of interest" description="Disordered" evidence="3">
    <location>
        <begin position="1355"/>
        <end position="1428"/>
    </location>
</feature>
<gene>
    <name evidence="5" type="ORF">Tci_014162</name>
</gene>
<dbReference type="InterPro" id="IPR001878">
    <property type="entry name" value="Znf_CCHC"/>
</dbReference>
<keyword evidence="2" id="KW-0175">Coiled coil</keyword>
<feature type="compositionally biased region" description="Polar residues" evidence="3">
    <location>
        <begin position="1357"/>
        <end position="1395"/>
    </location>
</feature>
<feature type="domain" description="CCHC-type" evidence="4">
    <location>
        <begin position="926"/>
        <end position="940"/>
    </location>
</feature>
<feature type="coiled-coil region" evidence="2">
    <location>
        <begin position="1029"/>
        <end position="1091"/>
    </location>
</feature>
<dbReference type="InterPro" id="IPR036875">
    <property type="entry name" value="Znf_CCHC_sf"/>
</dbReference>
<accession>A0A6L2K2U6</accession>
<dbReference type="GO" id="GO:0008270">
    <property type="term" value="F:zinc ion binding"/>
    <property type="evidence" value="ECO:0007669"/>
    <property type="project" value="UniProtKB-KW"/>
</dbReference>
<dbReference type="Gene3D" id="4.10.60.10">
    <property type="entry name" value="Zinc finger, CCHC-type"/>
    <property type="match status" value="2"/>
</dbReference>